<keyword evidence="1" id="KW-0472">Membrane</keyword>
<accession>A0A841FQ77</accession>
<evidence type="ECO:0000256" key="1">
    <source>
        <dbReference type="SAM" id="Phobius"/>
    </source>
</evidence>
<evidence type="ECO:0000313" key="3">
    <source>
        <dbReference type="Proteomes" id="UP000548476"/>
    </source>
</evidence>
<feature type="transmembrane region" description="Helical" evidence="1">
    <location>
        <begin position="101"/>
        <end position="121"/>
    </location>
</feature>
<proteinExistence type="predicted"/>
<keyword evidence="1" id="KW-1133">Transmembrane helix</keyword>
<sequence length="157" mass="16269">MAVYRHKPGLDREPGTSPYARGFGARRFWGGCGVTASAAAVIAVAGFVVVRSVFEMPILGVSVYSGVTEPSVVVYALVVVAGAGAAALLMYMLVTGSARPFAYFRWIMGLALVLVALLPVFAGDDHPTGLVTAALNVFIGGAVWLGVVVAARLALRT</sequence>
<reference evidence="2 3" key="1">
    <citation type="submission" date="2020-08" db="EMBL/GenBank/DDBJ databases">
        <title>Genomic Encyclopedia of Type Strains, Phase IV (KMG-IV): sequencing the most valuable type-strain genomes for metagenomic binning, comparative biology and taxonomic classification.</title>
        <authorList>
            <person name="Goeker M."/>
        </authorList>
    </citation>
    <scope>NUCLEOTIDE SEQUENCE [LARGE SCALE GENOMIC DNA]</scope>
    <source>
        <strain evidence="2 3">YIM 65646</strain>
    </source>
</reference>
<protein>
    <submittedName>
        <fullName evidence="2">Uncharacterized protein</fullName>
    </submittedName>
</protein>
<keyword evidence="3" id="KW-1185">Reference proteome</keyword>
<evidence type="ECO:0000313" key="2">
    <source>
        <dbReference type="EMBL" id="MBB6039451.1"/>
    </source>
</evidence>
<dbReference type="Proteomes" id="UP000548476">
    <property type="component" value="Unassembled WGS sequence"/>
</dbReference>
<feature type="transmembrane region" description="Helical" evidence="1">
    <location>
        <begin position="133"/>
        <end position="155"/>
    </location>
</feature>
<comment type="caution">
    <text evidence="2">The sequence shown here is derived from an EMBL/GenBank/DDBJ whole genome shotgun (WGS) entry which is preliminary data.</text>
</comment>
<organism evidence="2 3">
    <name type="scientific">Phytomonospora endophytica</name>
    <dbReference type="NCBI Taxonomy" id="714109"/>
    <lineage>
        <taxon>Bacteria</taxon>
        <taxon>Bacillati</taxon>
        <taxon>Actinomycetota</taxon>
        <taxon>Actinomycetes</taxon>
        <taxon>Micromonosporales</taxon>
        <taxon>Micromonosporaceae</taxon>
        <taxon>Phytomonospora</taxon>
    </lineage>
</organism>
<feature type="transmembrane region" description="Helical" evidence="1">
    <location>
        <begin position="28"/>
        <end position="54"/>
    </location>
</feature>
<dbReference type="RefSeq" id="WP_184792534.1">
    <property type="nucleotide sequence ID" value="NZ_BONT01000084.1"/>
</dbReference>
<dbReference type="EMBL" id="JACHGT010000022">
    <property type="protein sequence ID" value="MBB6039451.1"/>
    <property type="molecule type" value="Genomic_DNA"/>
</dbReference>
<feature type="transmembrane region" description="Helical" evidence="1">
    <location>
        <begin position="74"/>
        <end position="94"/>
    </location>
</feature>
<name>A0A841FQ77_9ACTN</name>
<keyword evidence="1" id="KW-0812">Transmembrane</keyword>
<dbReference type="AlphaFoldDB" id="A0A841FQ77"/>
<gene>
    <name evidence="2" type="ORF">HNR73_007346</name>
</gene>